<dbReference type="EMBL" id="CP053661">
    <property type="protein sequence ID" value="QKD84337.1"/>
    <property type="molecule type" value="Genomic_DNA"/>
</dbReference>
<dbReference type="PANTHER" id="PTHR13847">
    <property type="entry name" value="SARCOSINE DEHYDROGENASE-RELATED"/>
    <property type="match status" value="1"/>
</dbReference>
<dbReference type="InterPro" id="IPR036188">
    <property type="entry name" value="FAD/NAD-bd_sf"/>
</dbReference>
<organism evidence="3 4">
    <name type="scientific">Thermoleptolyngbya sichuanensis A183</name>
    <dbReference type="NCBI Taxonomy" id="2737172"/>
    <lineage>
        <taxon>Bacteria</taxon>
        <taxon>Bacillati</taxon>
        <taxon>Cyanobacteriota</taxon>
        <taxon>Cyanophyceae</taxon>
        <taxon>Oculatellales</taxon>
        <taxon>Oculatellaceae</taxon>
        <taxon>Thermoleptolyngbya</taxon>
        <taxon>Thermoleptolyngbya sichuanensis</taxon>
    </lineage>
</organism>
<feature type="domain" description="FAD dependent oxidoreductase" evidence="2">
    <location>
        <begin position="5"/>
        <end position="369"/>
    </location>
</feature>
<dbReference type="AlphaFoldDB" id="A0A6M8BHK0"/>
<dbReference type="Gene3D" id="3.30.9.10">
    <property type="entry name" value="D-Amino Acid Oxidase, subunit A, domain 2"/>
    <property type="match status" value="1"/>
</dbReference>
<protein>
    <submittedName>
        <fullName evidence="3">FAD-binding oxidoreductase</fullName>
    </submittedName>
</protein>
<dbReference type="Pfam" id="PF01266">
    <property type="entry name" value="DAO"/>
    <property type="match status" value="1"/>
</dbReference>
<reference evidence="3 4" key="1">
    <citation type="submission" date="2020-05" db="EMBL/GenBank/DDBJ databases">
        <title>Complete genome sequence of of a novel Thermoleptolyngbya strain isolated from hot springs of Ganzi, Sichuan China.</title>
        <authorList>
            <person name="Tang J."/>
            <person name="Daroch M."/>
            <person name="Li L."/>
            <person name="Waleron K."/>
            <person name="Waleron M."/>
            <person name="Waleron M."/>
        </authorList>
    </citation>
    <scope>NUCLEOTIDE SEQUENCE [LARGE SCALE GENOMIC DNA]</scope>
    <source>
        <strain evidence="3 4">PKUAC-SCTA183</strain>
    </source>
</reference>
<dbReference type="RefSeq" id="WP_172358381.1">
    <property type="nucleotide sequence ID" value="NZ_CP053661.1"/>
</dbReference>
<evidence type="ECO:0000313" key="3">
    <source>
        <dbReference type="EMBL" id="QKD84337.1"/>
    </source>
</evidence>
<gene>
    <name evidence="3" type="ORF">HPC62_21090</name>
</gene>
<dbReference type="GO" id="GO:0005737">
    <property type="term" value="C:cytoplasm"/>
    <property type="evidence" value="ECO:0007669"/>
    <property type="project" value="TreeGrafter"/>
</dbReference>
<dbReference type="SUPFAM" id="SSF51905">
    <property type="entry name" value="FAD/NAD(P)-binding domain"/>
    <property type="match status" value="1"/>
</dbReference>
<dbReference type="KEGG" id="theu:HPC62_21090"/>
<accession>A0A6M8BHK0</accession>
<dbReference type="GO" id="GO:0016491">
    <property type="term" value="F:oxidoreductase activity"/>
    <property type="evidence" value="ECO:0007669"/>
    <property type="project" value="UniProtKB-KW"/>
</dbReference>
<evidence type="ECO:0000256" key="1">
    <source>
        <dbReference type="ARBA" id="ARBA00023002"/>
    </source>
</evidence>
<proteinExistence type="predicted"/>
<dbReference type="InterPro" id="IPR006076">
    <property type="entry name" value="FAD-dep_OxRdtase"/>
</dbReference>
<keyword evidence="4" id="KW-1185">Reference proteome</keyword>
<dbReference type="PANTHER" id="PTHR13847:SF287">
    <property type="entry name" value="FAD-DEPENDENT OXIDOREDUCTASE DOMAIN-CONTAINING PROTEIN 1"/>
    <property type="match status" value="1"/>
</dbReference>
<evidence type="ECO:0000313" key="4">
    <source>
        <dbReference type="Proteomes" id="UP000505210"/>
    </source>
</evidence>
<sequence>MTTYDWIVVGGGVAGSALAYELVKLGSSVLLLEQFAAPKNGTRYSYGGIAYWSGNTPLAQQLCQEGIEIHRQLSDELEGDTQFRELDLVLVIEPGEDVGAIAQSYRSCWIPPQPISVEFACELEPLLNPAALGGALHTTHGHVSPEATTLAYQQAFRRLGGEMRLAQVTGFVREGDRTTGITTPTGTLSATGVIVSAGGWSRILLRQAGLSVRIYFSQAELIETPPNTPTQTHTLIMPAALKRFEQEAAAGAADARWNQPNQEVVPPILDEGVIQFKDGRIRIGQVTRMISSLEPEVDAAASESALRQAVGRFLPSLKEVPGTWSRCPVAFSGDRLPLVGPVPGAEGMHLFSGFSNPFAIMPPLARRYARHLVEQPDPLLEGLSPGRFGT</sequence>
<dbReference type="Gene3D" id="3.50.50.60">
    <property type="entry name" value="FAD/NAD(P)-binding domain"/>
    <property type="match status" value="1"/>
</dbReference>
<keyword evidence="1" id="KW-0560">Oxidoreductase</keyword>
<evidence type="ECO:0000259" key="2">
    <source>
        <dbReference type="Pfam" id="PF01266"/>
    </source>
</evidence>
<name>A0A6M8BHK0_9CYAN</name>
<dbReference type="Proteomes" id="UP000505210">
    <property type="component" value="Chromosome"/>
</dbReference>